<reference evidence="1" key="1">
    <citation type="submission" date="2021-01" db="EMBL/GenBank/DDBJ databases">
        <authorList>
            <person name="Corre E."/>
            <person name="Pelletier E."/>
            <person name="Niang G."/>
            <person name="Scheremetjew M."/>
            <person name="Finn R."/>
            <person name="Kale V."/>
            <person name="Holt S."/>
            <person name="Cochrane G."/>
            <person name="Meng A."/>
            <person name="Brown T."/>
            <person name="Cohen L."/>
        </authorList>
    </citation>
    <scope>NUCLEOTIDE SEQUENCE</scope>
    <source>
        <strain evidence="1">CCMP1320</strain>
    </source>
</reference>
<organism evidence="1">
    <name type="scientific">Dunaliella tertiolecta</name>
    <name type="common">Green alga</name>
    <dbReference type="NCBI Taxonomy" id="3047"/>
    <lineage>
        <taxon>Eukaryota</taxon>
        <taxon>Viridiplantae</taxon>
        <taxon>Chlorophyta</taxon>
        <taxon>core chlorophytes</taxon>
        <taxon>Chlorophyceae</taxon>
        <taxon>CS clade</taxon>
        <taxon>Chlamydomonadales</taxon>
        <taxon>Dunaliellaceae</taxon>
        <taxon>Dunaliella</taxon>
    </lineage>
</organism>
<protein>
    <submittedName>
        <fullName evidence="1">Uncharacterized protein</fullName>
    </submittedName>
</protein>
<proteinExistence type="predicted"/>
<evidence type="ECO:0000313" key="1">
    <source>
        <dbReference type="EMBL" id="CAE0485114.1"/>
    </source>
</evidence>
<accession>A0A7S3QJX1</accession>
<name>A0A7S3QJX1_DUNTE</name>
<sequence>MGKMLDLACQCGCPSAQNSQGESSGSGEDNQAQHVPDSKICALLDAMCKVEEVLSETVEWLHKGSKMSADTIGLMEQIATVIHAMAAQQQQHTMFAELRDYIADFRMFVLEEVESETGIMNWDELAMKLRKEARDPNRNGQTTTDSMKRGLHRLGFTWEDWLNLYTLSSHAVGLFHQGRHKGYEATLSRLRVLQLPVNMQEVGQQGCMAAARKVIEFLKSQP</sequence>
<dbReference type="AlphaFoldDB" id="A0A7S3QJX1"/>
<gene>
    <name evidence="1" type="ORF">DTER00134_LOCUS153</name>
</gene>
<dbReference type="EMBL" id="HBIP01000349">
    <property type="protein sequence ID" value="CAE0485114.1"/>
    <property type="molecule type" value="Transcribed_RNA"/>
</dbReference>